<dbReference type="EMBL" id="CP133548">
    <property type="protein sequence ID" value="WMS85938.1"/>
    <property type="molecule type" value="Genomic_DNA"/>
</dbReference>
<dbReference type="AlphaFoldDB" id="A0AA51RQS5"/>
<sequence length="120" mass="14439">MNYRYFTPQDFTLQSLKESGEFRLIQDREIRRKILRLQRQYRFINEAQDNYQHALDNYIVPLINENIDLAHGRLITVNFKNDHRLSNLVMYTINDVESRIALYQHSLDFLNTLTSKTTTK</sequence>
<protein>
    <submittedName>
        <fullName evidence="1">Uncharacterized protein</fullName>
    </submittedName>
</protein>
<accession>A0AA51RQS5</accession>
<dbReference type="KEGG" id="plei:Q9312_11990"/>
<organism evidence="1 2">
    <name type="scientific">Pleionea litopenaei</name>
    <dbReference type="NCBI Taxonomy" id="3070815"/>
    <lineage>
        <taxon>Bacteria</taxon>
        <taxon>Pseudomonadati</taxon>
        <taxon>Pseudomonadota</taxon>
        <taxon>Gammaproteobacteria</taxon>
        <taxon>Oceanospirillales</taxon>
        <taxon>Pleioneaceae</taxon>
        <taxon>Pleionea</taxon>
    </lineage>
</organism>
<dbReference type="Proteomes" id="UP001239782">
    <property type="component" value="Chromosome"/>
</dbReference>
<proteinExistence type="predicted"/>
<dbReference type="RefSeq" id="WP_309201090.1">
    <property type="nucleotide sequence ID" value="NZ_CP133548.1"/>
</dbReference>
<evidence type="ECO:0000313" key="1">
    <source>
        <dbReference type="EMBL" id="WMS85938.1"/>
    </source>
</evidence>
<evidence type="ECO:0000313" key="2">
    <source>
        <dbReference type="Proteomes" id="UP001239782"/>
    </source>
</evidence>
<keyword evidence="2" id="KW-1185">Reference proteome</keyword>
<name>A0AA51RQS5_9GAMM</name>
<gene>
    <name evidence="1" type="ORF">Q9312_11990</name>
</gene>
<reference evidence="1 2" key="1">
    <citation type="submission" date="2023-08" db="EMBL/GenBank/DDBJ databases">
        <title>Pleionea litopenaei sp. nov., isolated from stomach of juvenile Litopenaeus vannamei.</title>
        <authorList>
            <person name="Rho A.M."/>
            <person name="Hwang C.Y."/>
        </authorList>
    </citation>
    <scope>NUCLEOTIDE SEQUENCE [LARGE SCALE GENOMIC DNA]</scope>
    <source>
        <strain evidence="1 2">HL-JVS1</strain>
    </source>
</reference>